<sequence length="508" mass="56624">MHSRPPTRLITPYSGRELFLLANVRAFHASPKNEVSPAFLLGLLKSSSALGVTKMVSRISLSLLPVFLVKKMKFVLILAWQMTRWLRRAMRRPGVDDAYSERRTDVLLRLSKLNRWMTAMIALPTVLLVLTFVASMERTPITGRWRVILLSPTEEETISNELSGNGWYSAVCDILTSQSEDQKTPPVLMPRTDWRWNWVDQTLRRLEAAVHLIHEGEQQNDSGVLLPPPSRYPLVPRPRASQLIHSIPPSGPPYSLLIVENPERNAFSYGFGANGAGGLVLYTGFLDDVLRKYGAPQVSSNPKKSFAFIFRLSVTSPTDEQTSALATLLAHELAHLVLSHHLETLSSGSILVPTLSGMVVDFARVILFPITFLFGPFVGDALADVSKIGMGKVSSKTESCTSRQLELEADLISVRLMSLAGFSPHRAVEFWESRLDDNEALDADLQSASPAKLHDSSSSFWNPHANYDGDLDSHPIGSERVRRLKDELDRWAQARQNVLGSRSKVERP</sequence>
<dbReference type="PANTHER" id="PTHR22726">
    <property type="entry name" value="METALLOENDOPEPTIDASE OMA1"/>
    <property type="match status" value="1"/>
</dbReference>
<keyword evidence="5" id="KW-0862">Zinc</keyword>
<keyword evidence="4" id="KW-0378">Hydrolase</keyword>
<keyword evidence="7" id="KW-0472">Membrane</keyword>
<evidence type="ECO:0000313" key="9">
    <source>
        <dbReference type="EMBL" id="KAF9514938.1"/>
    </source>
</evidence>
<evidence type="ECO:0000256" key="6">
    <source>
        <dbReference type="ARBA" id="ARBA00023049"/>
    </source>
</evidence>
<keyword evidence="10" id="KW-1185">Reference proteome</keyword>
<dbReference type="InterPro" id="IPR001915">
    <property type="entry name" value="Peptidase_M48"/>
</dbReference>
<name>A0A9P6AZK8_9AGAM</name>
<evidence type="ECO:0000313" key="10">
    <source>
        <dbReference type="Proteomes" id="UP000886523"/>
    </source>
</evidence>
<comment type="cofactor">
    <cofactor evidence="1">
        <name>Zn(2+)</name>
        <dbReference type="ChEBI" id="CHEBI:29105"/>
    </cofactor>
</comment>
<evidence type="ECO:0000256" key="4">
    <source>
        <dbReference type="ARBA" id="ARBA00022801"/>
    </source>
</evidence>
<dbReference type="Pfam" id="PF01435">
    <property type="entry name" value="Peptidase_M48"/>
    <property type="match status" value="1"/>
</dbReference>
<feature type="domain" description="Peptidase M48" evidence="8">
    <location>
        <begin position="247"/>
        <end position="486"/>
    </location>
</feature>
<evidence type="ECO:0000256" key="2">
    <source>
        <dbReference type="ARBA" id="ARBA00022670"/>
    </source>
</evidence>
<comment type="caution">
    <text evidence="9">The sequence shown here is derived from an EMBL/GenBank/DDBJ whole genome shotgun (WGS) entry which is preliminary data.</text>
</comment>
<reference evidence="9" key="1">
    <citation type="journal article" date="2020" name="Nat. Commun.">
        <title>Large-scale genome sequencing of mycorrhizal fungi provides insights into the early evolution of symbiotic traits.</title>
        <authorList>
            <person name="Miyauchi S."/>
            <person name="Kiss E."/>
            <person name="Kuo A."/>
            <person name="Drula E."/>
            <person name="Kohler A."/>
            <person name="Sanchez-Garcia M."/>
            <person name="Morin E."/>
            <person name="Andreopoulos B."/>
            <person name="Barry K.W."/>
            <person name="Bonito G."/>
            <person name="Buee M."/>
            <person name="Carver A."/>
            <person name="Chen C."/>
            <person name="Cichocki N."/>
            <person name="Clum A."/>
            <person name="Culley D."/>
            <person name="Crous P.W."/>
            <person name="Fauchery L."/>
            <person name="Girlanda M."/>
            <person name="Hayes R.D."/>
            <person name="Keri Z."/>
            <person name="LaButti K."/>
            <person name="Lipzen A."/>
            <person name="Lombard V."/>
            <person name="Magnuson J."/>
            <person name="Maillard F."/>
            <person name="Murat C."/>
            <person name="Nolan M."/>
            <person name="Ohm R.A."/>
            <person name="Pangilinan J."/>
            <person name="Pereira M.F."/>
            <person name="Perotto S."/>
            <person name="Peter M."/>
            <person name="Pfister S."/>
            <person name="Riley R."/>
            <person name="Sitrit Y."/>
            <person name="Stielow J.B."/>
            <person name="Szollosi G."/>
            <person name="Zifcakova L."/>
            <person name="Stursova M."/>
            <person name="Spatafora J.W."/>
            <person name="Tedersoo L."/>
            <person name="Vaario L.M."/>
            <person name="Yamada A."/>
            <person name="Yan M."/>
            <person name="Wang P."/>
            <person name="Xu J."/>
            <person name="Bruns T."/>
            <person name="Baldrian P."/>
            <person name="Vilgalys R."/>
            <person name="Dunand C."/>
            <person name="Henrissat B."/>
            <person name="Grigoriev I.V."/>
            <person name="Hibbett D."/>
            <person name="Nagy L.G."/>
            <person name="Martin F.M."/>
        </authorList>
    </citation>
    <scope>NUCLEOTIDE SEQUENCE</scope>
    <source>
        <strain evidence="9">UP504</strain>
    </source>
</reference>
<dbReference type="GO" id="GO:0004222">
    <property type="term" value="F:metalloendopeptidase activity"/>
    <property type="evidence" value="ECO:0007669"/>
    <property type="project" value="InterPro"/>
</dbReference>
<protein>
    <recommendedName>
        <fullName evidence="8">Peptidase M48 domain-containing protein</fullName>
    </recommendedName>
</protein>
<gene>
    <name evidence="9" type="ORF">BS47DRAFT_1372180</name>
</gene>
<dbReference type="AlphaFoldDB" id="A0A9P6AZK8"/>
<keyword evidence="3" id="KW-0479">Metal-binding</keyword>
<dbReference type="GO" id="GO:0005743">
    <property type="term" value="C:mitochondrial inner membrane"/>
    <property type="evidence" value="ECO:0007669"/>
    <property type="project" value="TreeGrafter"/>
</dbReference>
<organism evidence="9 10">
    <name type="scientific">Hydnum rufescens UP504</name>
    <dbReference type="NCBI Taxonomy" id="1448309"/>
    <lineage>
        <taxon>Eukaryota</taxon>
        <taxon>Fungi</taxon>
        <taxon>Dikarya</taxon>
        <taxon>Basidiomycota</taxon>
        <taxon>Agaricomycotina</taxon>
        <taxon>Agaricomycetes</taxon>
        <taxon>Cantharellales</taxon>
        <taxon>Hydnaceae</taxon>
        <taxon>Hydnum</taxon>
    </lineage>
</organism>
<dbReference type="InterPro" id="IPR051156">
    <property type="entry name" value="Mito/Outer_Membr_Metalloprot"/>
</dbReference>
<dbReference type="GO" id="GO:0046872">
    <property type="term" value="F:metal ion binding"/>
    <property type="evidence" value="ECO:0007669"/>
    <property type="project" value="UniProtKB-KW"/>
</dbReference>
<feature type="transmembrane region" description="Helical" evidence="7">
    <location>
        <begin position="116"/>
        <end position="136"/>
    </location>
</feature>
<dbReference type="PANTHER" id="PTHR22726:SF18">
    <property type="entry name" value="PEPTIDASE M48 DOMAIN-CONTAINING PROTEIN"/>
    <property type="match status" value="1"/>
</dbReference>
<dbReference type="GO" id="GO:0034982">
    <property type="term" value="P:mitochondrial protein processing"/>
    <property type="evidence" value="ECO:0007669"/>
    <property type="project" value="TreeGrafter"/>
</dbReference>
<dbReference type="EMBL" id="MU128955">
    <property type="protein sequence ID" value="KAF9514938.1"/>
    <property type="molecule type" value="Genomic_DNA"/>
</dbReference>
<accession>A0A9P6AZK8</accession>
<evidence type="ECO:0000256" key="5">
    <source>
        <dbReference type="ARBA" id="ARBA00022833"/>
    </source>
</evidence>
<evidence type="ECO:0000256" key="1">
    <source>
        <dbReference type="ARBA" id="ARBA00001947"/>
    </source>
</evidence>
<evidence type="ECO:0000256" key="7">
    <source>
        <dbReference type="SAM" id="Phobius"/>
    </source>
</evidence>
<keyword evidence="2" id="KW-0645">Protease</keyword>
<keyword evidence="7" id="KW-0812">Transmembrane</keyword>
<dbReference type="OrthoDB" id="7464992at2759"/>
<keyword evidence="6" id="KW-0482">Metalloprotease</keyword>
<evidence type="ECO:0000259" key="8">
    <source>
        <dbReference type="Pfam" id="PF01435"/>
    </source>
</evidence>
<dbReference type="GO" id="GO:0006515">
    <property type="term" value="P:protein quality control for misfolded or incompletely synthesized proteins"/>
    <property type="evidence" value="ECO:0007669"/>
    <property type="project" value="TreeGrafter"/>
</dbReference>
<evidence type="ECO:0000256" key="3">
    <source>
        <dbReference type="ARBA" id="ARBA00022723"/>
    </source>
</evidence>
<proteinExistence type="predicted"/>
<dbReference type="Proteomes" id="UP000886523">
    <property type="component" value="Unassembled WGS sequence"/>
</dbReference>
<keyword evidence="7" id="KW-1133">Transmembrane helix</keyword>